<dbReference type="Proteomes" id="UP000274122">
    <property type="component" value="Chromosome"/>
</dbReference>
<dbReference type="EMBL" id="LR134201">
    <property type="protein sequence ID" value="VEB96822.1"/>
    <property type="molecule type" value="Genomic_DNA"/>
</dbReference>
<dbReference type="AlphaFoldDB" id="A0A3S4IMG6"/>
<proteinExistence type="predicted"/>
<evidence type="ECO:0000313" key="2">
    <source>
        <dbReference type="Proteomes" id="UP000274122"/>
    </source>
</evidence>
<accession>A0A3S4IMG6</accession>
<keyword evidence="2" id="KW-1185">Reference proteome</keyword>
<name>A0A3S4IMG6_9ENTR</name>
<organism evidence="1 2">
    <name type="scientific">Cedecea lapagei</name>
    <dbReference type="NCBI Taxonomy" id="158823"/>
    <lineage>
        <taxon>Bacteria</taxon>
        <taxon>Pseudomonadati</taxon>
        <taxon>Pseudomonadota</taxon>
        <taxon>Gammaproteobacteria</taxon>
        <taxon>Enterobacterales</taxon>
        <taxon>Enterobacteriaceae</taxon>
        <taxon>Cedecea</taxon>
    </lineage>
</organism>
<protein>
    <submittedName>
        <fullName evidence="1">Uncharacterized protein</fullName>
    </submittedName>
</protein>
<reference evidence="1 2" key="1">
    <citation type="submission" date="2018-12" db="EMBL/GenBank/DDBJ databases">
        <authorList>
            <consortium name="Pathogen Informatics"/>
        </authorList>
    </citation>
    <scope>NUCLEOTIDE SEQUENCE [LARGE SCALE GENOMIC DNA]</scope>
    <source>
        <strain evidence="1 2">NCTC11466</strain>
    </source>
</reference>
<dbReference type="KEGG" id="clap:NCTC11466_01838"/>
<sequence>MIIKKNELYTSLWSTIDELLVWTISINSQEGAI</sequence>
<evidence type="ECO:0000313" key="1">
    <source>
        <dbReference type="EMBL" id="VEB96822.1"/>
    </source>
</evidence>
<gene>
    <name evidence="1" type="ORF">NCTC11466_01838</name>
</gene>